<evidence type="ECO:0000313" key="2">
    <source>
        <dbReference type="WBParaSite" id="nRc.2.0.1.t18174-RA"/>
    </source>
</evidence>
<dbReference type="WBParaSite" id="nRc.2.0.1.t18174-RA">
    <property type="protein sequence ID" value="nRc.2.0.1.t18174-RA"/>
    <property type="gene ID" value="nRc.2.0.1.g18174"/>
</dbReference>
<sequence length="97" mass="11647">MTEKFGGCGEFNTSISTKKILELNKTTEKFGKKYPLSAKHIRLLDLKRADSVIFRIRRLDLNIRQKNRTIHENRYLRLFKSTNIKTNYKEFMRKFCD</sequence>
<accession>A0A915IVE6</accession>
<evidence type="ECO:0000313" key="1">
    <source>
        <dbReference type="Proteomes" id="UP000887565"/>
    </source>
</evidence>
<dbReference type="AlphaFoldDB" id="A0A915IVE6"/>
<name>A0A915IVE6_ROMCU</name>
<protein>
    <submittedName>
        <fullName evidence="2">Uncharacterized protein</fullName>
    </submittedName>
</protein>
<organism evidence="1 2">
    <name type="scientific">Romanomermis culicivorax</name>
    <name type="common">Nematode worm</name>
    <dbReference type="NCBI Taxonomy" id="13658"/>
    <lineage>
        <taxon>Eukaryota</taxon>
        <taxon>Metazoa</taxon>
        <taxon>Ecdysozoa</taxon>
        <taxon>Nematoda</taxon>
        <taxon>Enoplea</taxon>
        <taxon>Dorylaimia</taxon>
        <taxon>Mermithida</taxon>
        <taxon>Mermithoidea</taxon>
        <taxon>Mermithidae</taxon>
        <taxon>Romanomermis</taxon>
    </lineage>
</organism>
<proteinExistence type="predicted"/>
<dbReference type="Proteomes" id="UP000887565">
    <property type="component" value="Unplaced"/>
</dbReference>
<keyword evidence="1" id="KW-1185">Reference proteome</keyword>
<reference evidence="2" key="1">
    <citation type="submission" date="2022-11" db="UniProtKB">
        <authorList>
            <consortium name="WormBaseParasite"/>
        </authorList>
    </citation>
    <scope>IDENTIFICATION</scope>
</reference>